<dbReference type="SUPFAM" id="SSF51182">
    <property type="entry name" value="RmlC-like cupins"/>
    <property type="match status" value="1"/>
</dbReference>
<dbReference type="GO" id="GO:0006144">
    <property type="term" value="P:purine nucleobase metabolic process"/>
    <property type="evidence" value="ECO:0007669"/>
    <property type="project" value="UniProtKB-KW"/>
</dbReference>
<dbReference type="InterPro" id="IPR024060">
    <property type="entry name" value="Ureidoglycolate_lyase_dom_sf"/>
</dbReference>
<dbReference type="AlphaFoldDB" id="A0A7L5BVS7"/>
<dbReference type="Pfam" id="PF04115">
    <property type="entry name" value="Ureidogly_lyase"/>
    <property type="match status" value="1"/>
</dbReference>
<dbReference type="Gene3D" id="2.60.120.480">
    <property type="entry name" value="Ureidoglycolate hydrolase"/>
    <property type="match status" value="1"/>
</dbReference>
<dbReference type="GO" id="GO:0000256">
    <property type="term" value="P:allantoin catabolic process"/>
    <property type="evidence" value="ECO:0007669"/>
    <property type="project" value="InterPro"/>
</dbReference>
<dbReference type="PANTHER" id="PTHR21221:SF1">
    <property type="entry name" value="UREIDOGLYCOLATE LYASE"/>
    <property type="match status" value="1"/>
</dbReference>
<dbReference type="CDD" id="cd20298">
    <property type="entry name" value="cupin_UAH"/>
    <property type="match status" value="1"/>
</dbReference>
<reference evidence="5 6" key="1">
    <citation type="submission" date="2020-02" db="EMBL/GenBank/DDBJ databases">
        <title>complete genome sequence of Rhodobacteraceae bacterium.</title>
        <authorList>
            <person name="Park J."/>
            <person name="Kim Y.-S."/>
            <person name="Kim K.-H."/>
        </authorList>
    </citation>
    <scope>NUCLEOTIDE SEQUENCE [LARGE SCALE GENOMIC DNA]</scope>
    <source>
        <strain evidence="5 6">RR4-56</strain>
    </source>
</reference>
<evidence type="ECO:0000256" key="2">
    <source>
        <dbReference type="ARBA" id="ARBA00022631"/>
    </source>
</evidence>
<dbReference type="NCBIfam" id="NF009932">
    <property type="entry name" value="PRK13395.1"/>
    <property type="match status" value="1"/>
</dbReference>
<evidence type="ECO:0000256" key="1">
    <source>
        <dbReference type="ARBA" id="ARBA00011738"/>
    </source>
</evidence>
<evidence type="ECO:0000256" key="4">
    <source>
        <dbReference type="ARBA" id="ARBA00047684"/>
    </source>
</evidence>
<dbReference type="GO" id="GO:0050385">
    <property type="term" value="F:ureidoglycolate lyase activity"/>
    <property type="evidence" value="ECO:0007669"/>
    <property type="project" value="UniProtKB-EC"/>
</dbReference>
<dbReference type="PANTHER" id="PTHR21221">
    <property type="entry name" value="UREIDOGLYCOLATE HYDROLASE"/>
    <property type="match status" value="1"/>
</dbReference>
<organism evidence="5 6">
    <name type="scientific">Pikeienuella piscinae</name>
    <dbReference type="NCBI Taxonomy" id="2748098"/>
    <lineage>
        <taxon>Bacteria</taxon>
        <taxon>Pseudomonadati</taxon>
        <taxon>Pseudomonadota</taxon>
        <taxon>Alphaproteobacteria</taxon>
        <taxon>Rhodobacterales</taxon>
        <taxon>Paracoccaceae</taxon>
        <taxon>Pikeienuella</taxon>
    </lineage>
</organism>
<comment type="catalytic activity">
    <reaction evidence="4">
        <text>(S)-ureidoglycolate = urea + glyoxylate</text>
        <dbReference type="Rhea" id="RHEA:11304"/>
        <dbReference type="ChEBI" id="CHEBI:16199"/>
        <dbReference type="ChEBI" id="CHEBI:36655"/>
        <dbReference type="ChEBI" id="CHEBI:57296"/>
        <dbReference type="EC" id="4.3.2.3"/>
    </reaction>
</comment>
<dbReference type="InterPro" id="IPR007247">
    <property type="entry name" value="Ureidogly_lyase"/>
</dbReference>
<evidence type="ECO:0000313" key="5">
    <source>
        <dbReference type="EMBL" id="QIE55872.1"/>
    </source>
</evidence>
<dbReference type="PIRSF" id="PIRSF017306">
    <property type="entry name" value="Ureidogly_hydro"/>
    <property type="match status" value="1"/>
</dbReference>
<name>A0A7L5BVS7_9RHOB</name>
<dbReference type="KEGG" id="hdh:G5B40_10685"/>
<sequence>MRRIAHHPLSAKAFAPFGEMIARRPAPDKIINQGLCERHHDLAAPDIVDGRAGISLFNATPRALPYRLDMMERHPLGSQAFLPMTLAPFLVIVAPDENGAPGCPLAFRTAPGEGVNIGRNIWHGVLTPLEAPGLFAVVDRIGPGDNLEEHWFDQPWEIIDGG</sequence>
<keyword evidence="6" id="KW-1185">Reference proteome</keyword>
<dbReference type="InterPro" id="IPR011051">
    <property type="entry name" value="RmlC_Cupin_sf"/>
</dbReference>
<dbReference type="GO" id="GO:0004848">
    <property type="term" value="F:ureidoglycolate hydrolase activity"/>
    <property type="evidence" value="ECO:0007669"/>
    <property type="project" value="InterPro"/>
</dbReference>
<gene>
    <name evidence="5" type="ORF">G5B40_10685</name>
</gene>
<keyword evidence="3 5" id="KW-0456">Lyase</keyword>
<comment type="subunit">
    <text evidence="1">Homodimer.</text>
</comment>
<accession>A0A7L5BVS7</accession>
<evidence type="ECO:0000256" key="3">
    <source>
        <dbReference type="ARBA" id="ARBA00023239"/>
    </source>
</evidence>
<dbReference type="Proteomes" id="UP000503336">
    <property type="component" value="Chromosome"/>
</dbReference>
<protein>
    <submittedName>
        <fullName evidence="5">Ureidoglycolate lyase</fullName>
    </submittedName>
</protein>
<proteinExistence type="predicted"/>
<evidence type="ECO:0000313" key="6">
    <source>
        <dbReference type="Proteomes" id="UP000503336"/>
    </source>
</evidence>
<dbReference type="EMBL" id="CP049056">
    <property type="protein sequence ID" value="QIE55872.1"/>
    <property type="molecule type" value="Genomic_DNA"/>
</dbReference>
<keyword evidence="2" id="KW-0659">Purine metabolism</keyword>
<dbReference type="InterPro" id="IPR047233">
    <property type="entry name" value="UAH_cupin"/>
</dbReference>